<feature type="transmembrane region" description="Helical" evidence="1">
    <location>
        <begin position="191"/>
        <end position="208"/>
    </location>
</feature>
<gene>
    <name evidence="2" type="ORF">I6H88_16460</name>
</gene>
<reference evidence="2 3" key="1">
    <citation type="submission" date="2020-12" db="EMBL/GenBank/DDBJ databases">
        <title>FDA dAtabase for Regulatory Grade micrObial Sequences (FDA-ARGOS): Supporting development and validation of Infectious Disease Dx tests.</title>
        <authorList>
            <person name="Kerrigan L."/>
            <person name="Long C."/>
            <person name="Tallon L."/>
            <person name="Sadzewicz L."/>
            <person name="Zhao X."/>
            <person name="Boylan J."/>
            <person name="Ott S."/>
            <person name="Bowen H."/>
            <person name="Vavikolanu K."/>
            <person name="Mehta A."/>
            <person name="Aluvathingal J."/>
            <person name="Nadendla S."/>
            <person name="Yan Y."/>
            <person name="Sichtig H."/>
        </authorList>
    </citation>
    <scope>NUCLEOTIDE SEQUENCE [LARGE SCALE GENOMIC DNA]</scope>
    <source>
        <strain evidence="2 3">FDAARGOS_1031</strain>
    </source>
</reference>
<dbReference type="EMBL" id="CP067018">
    <property type="protein sequence ID" value="QQN61158.1"/>
    <property type="molecule type" value="Genomic_DNA"/>
</dbReference>
<proteinExistence type="predicted"/>
<evidence type="ECO:0000313" key="2">
    <source>
        <dbReference type="EMBL" id="QQN61158.1"/>
    </source>
</evidence>
<accession>A0A7T7V3Q6</accession>
<protein>
    <submittedName>
        <fullName evidence="2">Uncharacterized protein</fullName>
    </submittedName>
</protein>
<organism evidence="2 3">
    <name type="scientific">Elizabethkingia bruuniana</name>
    <dbReference type="NCBI Taxonomy" id="1756149"/>
    <lineage>
        <taxon>Bacteria</taxon>
        <taxon>Pseudomonadati</taxon>
        <taxon>Bacteroidota</taxon>
        <taxon>Flavobacteriia</taxon>
        <taxon>Flavobacteriales</taxon>
        <taxon>Weeksellaceae</taxon>
        <taxon>Elizabethkingia</taxon>
    </lineage>
</organism>
<feature type="transmembrane region" description="Helical" evidence="1">
    <location>
        <begin position="93"/>
        <end position="117"/>
    </location>
</feature>
<keyword evidence="1" id="KW-0812">Transmembrane</keyword>
<keyword evidence="1" id="KW-1133">Transmembrane helix</keyword>
<keyword evidence="1" id="KW-0472">Membrane</keyword>
<feature type="transmembrane region" description="Helical" evidence="1">
    <location>
        <begin position="124"/>
        <end position="142"/>
    </location>
</feature>
<dbReference type="AlphaFoldDB" id="A0A7T7V3Q6"/>
<evidence type="ECO:0000256" key="1">
    <source>
        <dbReference type="SAM" id="Phobius"/>
    </source>
</evidence>
<dbReference type="Proteomes" id="UP000595426">
    <property type="component" value="Chromosome"/>
</dbReference>
<name>A0A7T7V3Q6_9FLAO</name>
<evidence type="ECO:0000313" key="3">
    <source>
        <dbReference type="Proteomes" id="UP000595426"/>
    </source>
</evidence>
<keyword evidence="3" id="KW-1185">Reference proteome</keyword>
<sequence>MSIMVKKSTLEKLSDTDLKKYISSESRFTPEAVQMAFEILNERGHQFSDQESALIQKMIQDKKEAEIAEATEENEIWEDHITDDPNAIKLYSLGSIVVLSTLFGTIPGAILLALNFIKVKKYTSVIFVLLFGFIYPFVQYYLLDAISTLNDNKTHSRYSPETFSIITGSLILYATSVLVMPKKLPYRAESLLLPVILACIMAFLIYINPQNLFSHYLLNKIMAF</sequence>
<feature type="transmembrane region" description="Helical" evidence="1">
    <location>
        <begin position="162"/>
        <end position="179"/>
    </location>
</feature>
<dbReference type="OrthoDB" id="1253310at2"/>
<dbReference type="KEGG" id="egm:AYC65_05860"/>